<gene>
    <name evidence="1" type="ORF">SAMN02745163_02193</name>
</gene>
<keyword evidence="2" id="KW-1185">Reference proteome</keyword>
<dbReference type="AlphaFoldDB" id="A0A1M6KGF7"/>
<dbReference type="STRING" id="1121302.SAMN02745163_02193"/>
<protein>
    <submittedName>
        <fullName evidence="1">Uncharacterized protein</fullName>
    </submittedName>
</protein>
<sequence>MYAVKSNFYNLSEFNEILKDSIGYTDFKNISRIAVKNINQIRKKSINIKILKTKNIIVPNAREAKSFIEIKKGILVDGLVCYNINYTTKENCEQLYNYEWYSPFSVIIYVNQNNFSNRYKFYTFVESSSIDIIKDEYIDGICKIIISTGYSENSYLVEEKETIYEEVSGVISIDELNSLSKEKTEFLKLYTDIFLIDLNSFKGRLKKIISFNNCENIISIRNIRNQYLSDYINYDGELNLSNKVCIDGFMIYSIKYETYDCNEEYLIKNLLRPLTISFSKGNNIEKINKNNVCFYTLDSNIYSFNKRYLIIRSVYFSFVKLEAYIYGEGFMGGSEKWTGI</sequence>
<name>A0A1M6KGF7_9CLOT</name>
<evidence type="ECO:0000313" key="2">
    <source>
        <dbReference type="Proteomes" id="UP000184310"/>
    </source>
</evidence>
<dbReference type="EMBL" id="FQZB01000009">
    <property type="protein sequence ID" value="SHJ58066.1"/>
    <property type="molecule type" value="Genomic_DNA"/>
</dbReference>
<dbReference type="Proteomes" id="UP000184310">
    <property type="component" value="Unassembled WGS sequence"/>
</dbReference>
<dbReference type="RefSeq" id="WP_072987144.1">
    <property type="nucleotide sequence ID" value="NZ_FQZB01000009.1"/>
</dbReference>
<reference evidence="1 2" key="1">
    <citation type="submission" date="2016-11" db="EMBL/GenBank/DDBJ databases">
        <authorList>
            <person name="Jaros S."/>
            <person name="Januszkiewicz K."/>
            <person name="Wedrychowicz H."/>
        </authorList>
    </citation>
    <scope>NUCLEOTIDE SEQUENCE [LARGE SCALE GENOMIC DNA]</scope>
    <source>
        <strain evidence="1 2">DSM 21758</strain>
    </source>
</reference>
<evidence type="ECO:0000313" key="1">
    <source>
        <dbReference type="EMBL" id="SHJ58066.1"/>
    </source>
</evidence>
<accession>A0A1M6KGF7</accession>
<organism evidence="1 2">
    <name type="scientific">Clostridium cavendishii DSM 21758</name>
    <dbReference type="NCBI Taxonomy" id="1121302"/>
    <lineage>
        <taxon>Bacteria</taxon>
        <taxon>Bacillati</taxon>
        <taxon>Bacillota</taxon>
        <taxon>Clostridia</taxon>
        <taxon>Eubacteriales</taxon>
        <taxon>Clostridiaceae</taxon>
        <taxon>Clostridium</taxon>
    </lineage>
</organism>
<proteinExistence type="predicted"/>